<feature type="region of interest" description="Disordered" evidence="1">
    <location>
        <begin position="39"/>
        <end position="68"/>
    </location>
</feature>
<dbReference type="Proteomes" id="UP000282323">
    <property type="component" value="Unassembled WGS sequence"/>
</dbReference>
<protein>
    <submittedName>
        <fullName evidence="2">Uncharacterized protein</fullName>
    </submittedName>
</protein>
<evidence type="ECO:0000313" key="2">
    <source>
        <dbReference type="EMBL" id="RQG94881.1"/>
    </source>
</evidence>
<sequence>MIKPHPHCNPTLVLFERYENTVGREKRRDCPRVRTRIVAAEKRPADRPVREATGGSTRPRSDRLSSFA</sequence>
<accession>A0A3N6MH14</accession>
<dbReference type="EMBL" id="REGA01000007">
    <property type="protein sequence ID" value="RQG94881.1"/>
    <property type="molecule type" value="Genomic_DNA"/>
</dbReference>
<dbReference type="AlphaFoldDB" id="A0A3N6MH14"/>
<gene>
    <name evidence="2" type="ORF">EA473_10305</name>
</gene>
<feature type="compositionally biased region" description="Basic and acidic residues" evidence="1">
    <location>
        <begin position="59"/>
        <end position="68"/>
    </location>
</feature>
<proteinExistence type="predicted"/>
<keyword evidence="3" id="KW-1185">Reference proteome</keyword>
<feature type="compositionally biased region" description="Basic and acidic residues" evidence="1">
    <location>
        <begin position="39"/>
        <end position="50"/>
    </location>
</feature>
<evidence type="ECO:0000256" key="1">
    <source>
        <dbReference type="SAM" id="MobiDB-lite"/>
    </source>
</evidence>
<name>A0A3N6MH14_NATCH</name>
<organism evidence="2 3">
    <name type="scientific">Natrarchaeobius chitinivorans</name>
    <dbReference type="NCBI Taxonomy" id="1679083"/>
    <lineage>
        <taxon>Archaea</taxon>
        <taxon>Methanobacteriati</taxon>
        <taxon>Methanobacteriota</taxon>
        <taxon>Stenosarchaea group</taxon>
        <taxon>Halobacteria</taxon>
        <taxon>Halobacteriales</taxon>
        <taxon>Natrialbaceae</taxon>
        <taxon>Natrarchaeobius</taxon>
    </lineage>
</organism>
<evidence type="ECO:0000313" key="3">
    <source>
        <dbReference type="Proteomes" id="UP000282323"/>
    </source>
</evidence>
<reference evidence="2 3" key="1">
    <citation type="submission" date="2018-10" db="EMBL/GenBank/DDBJ databases">
        <title>Natrarchaeobius chitinivorans gen. nov., sp. nov., and Natrarchaeobius haloalkaliphilus sp. nov., alkaliphilic, chitin-utilizing haloarchaea from hypersaline alkaline lakes.</title>
        <authorList>
            <person name="Sorokin D.Y."/>
            <person name="Elcheninov A.G."/>
            <person name="Kostrikina N.A."/>
            <person name="Bale N.J."/>
            <person name="Sinninghe Damste J.S."/>
            <person name="Khijniak T.V."/>
            <person name="Kublanov I.V."/>
            <person name="Toshchakov S.V."/>
        </authorList>
    </citation>
    <scope>NUCLEOTIDE SEQUENCE [LARGE SCALE GENOMIC DNA]</scope>
    <source>
        <strain evidence="2 3">AArcht4T</strain>
    </source>
</reference>
<comment type="caution">
    <text evidence="2">The sequence shown here is derived from an EMBL/GenBank/DDBJ whole genome shotgun (WGS) entry which is preliminary data.</text>
</comment>